<proteinExistence type="predicted"/>
<reference evidence="2 3" key="1">
    <citation type="journal article" date="2019" name="Nat. Microbiol.">
        <title>Mediterranean grassland soil C-N compound turnover is dependent on rainfall and depth, and is mediated by genomically divergent microorganisms.</title>
        <authorList>
            <person name="Diamond S."/>
            <person name="Andeer P.F."/>
            <person name="Li Z."/>
            <person name="Crits-Christoph A."/>
            <person name="Burstein D."/>
            <person name="Anantharaman K."/>
            <person name="Lane K.R."/>
            <person name="Thomas B.C."/>
            <person name="Pan C."/>
            <person name="Northen T.R."/>
            <person name="Banfield J.F."/>
        </authorList>
    </citation>
    <scope>NUCLEOTIDE SEQUENCE [LARGE SCALE GENOMIC DNA]</scope>
    <source>
        <strain evidence="2">NP_6</strain>
    </source>
</reference>
<dbReference type="AlphaFoldDB" id="A0A537J2J9"/>
<accession>A0A537J2J9</accession>
<comment type="caution">
    <text evidence="2">The sequence shown here is derived from an EMBL/GenBank/DDBJ whole genome shotgun (WGS) entry which is preliminary data.</text>
</comment>
<feature type="region of interest" description="Disordered" evidence="1">
    <location>
        <begin position="1"/>
        <end position="50"/>
    </location>
</feature>
<dbReference type="EMBL" id="VBAN01000478">
    <property type="protein sequence ID" value="TMI77789.1"/>
    <property type="molecule type" value="Genomic_DNA"/>
</dbReference>
<dbReference type="Pfam" id="PF01904">
    <property type="entry name" value="DUF72"/>
    <property type="match status" value="1"/>
</dbReference>
<gene>
    <name evidence="2" type="ORF">E6H03_13290</name>
</gene>
<dbReference type="Gene3D" id="3.20.20.410">
    <property type="entry name" value="Protein of unknown function UPF0759"/>
    <property type="match status" value="1"/>
</dbReference>
<feature type="compositionally biased region" description="Low complexity" evidence="1">
    <location>
        <begin position="1"/>
        <end position="14"/>
    </location>
</feature>
<dbReference type="InterPro" id="IPR036520">
    <property type="entry name" value="UPF0759_sf"/>
</dbReference>
<feature type="compositionally biased region" description="Low complexity" evidence="1">
    <location>
        <begin position="24"/>
        <end position="34"/>
    </location>
</feature>
<name>A0A537J2J9_9BACT</name>
<sequence length="355" mass="39600">MATPTATATRPTKTSGSPITSRASSTSPWSCISSPAGDSVPEASQTSLLPDSTAAPVRERLYVGTCSWAEKSFIKSDFYPRAIRRAEDRLRYYTTQFPTVEVDASYFALLPPAYSQKWAEATPPGFIMHAKAFGLFTGHGAQVQRLPPGFAALLPERLREAAEVRLGDVPEEFLNACWDHFRAFLDPLARAGKLGYVLFQLPPGATYSPAVLEAMLGWKRELAGRHLAVEFRNRDWARHPDAMEFLAREGLAYVMVDLPDLPRLMPALEAVTADWAVIRFHGRNRAGWGRTGASTEERYDYEYTVDELRPWAEIVERSAARVRRLFAMFNNHVRGNMARNARTFVSLLEGASEPA</sequence>
<dbReference type="InterPro" id="IPR002763">
    <property type="entry name" value="DUF72"/>
</dbReference>
<dbReference type="PANTHER" id="PTHR30348:SF13">
    <property type="entry name" value="UPF0759 PROTEIN YUNF"/>
    <property type="match status" value="1"/>
</dbReference>
<dbReference type="SUPFAM" id="SSF117396">
    <property type="entry name" value="TM1631-like"/>
    <property type="match status" value="1"/>
</dbReference>
<evidence type="ECO:0000256" key="1">
    <source>
        <dbReference type="SAM" id="MobiDB-lite"/>
    </source>
</evidence>
<evidence type="ECO:0000313" key="2">
    <source>
        <dbReference type="EMBL" id="TMI77789.1"/>
    </source>
</evidence>
<dbReference type="PANTHER" id="PTHR30348">
    <property type="entry name" value="UNCHARACTERIZED PROTEIN YECE"/>
    <property type="match status" value="1"/>
</dbReference>
<organism evidence="2 3">
    <name type="scientific">Candidatus Segetimicrobium genomatis</name>
    <dbReference type="NCBI Taxonomy" id="2569760"/>
    <lineage>
        <taxon>Bacteria</taxon>
        <taxon>Bacillati</taxon>
        <taxon>Candidatus Sysuimicrobiota</taxon>
        <taxon>Candidatus Sysuimicrobiia</taxon>
        <taxon>Candidatus Sysuimicrobiales</taxon>
        <taxon>Candidatus Segetimicrobiaceae</taxon>
        <taxon>Candidatus Segetimicrobium</taxon>
    </lineage>
</organism>
<protein>
    <submittedName>
        <fullName evidence="2">DUF72 domain-containing protein</fullName>
    </submittedName>
</protein>
<evidence type="ECO:0000313" key="3">
    <source>
        <dbReference type="Proteomes" id="UP000318093"/>
    </source>
</evidence>
<dbReference type="Proteomes" id="UP000318093">
    <property type="component" value="Unassembled WGS sequence"/>
</dbReference>